<name>A0ABU3PDE6_9BURK</name>
<dbReference type="Proteomes" id="UP001246372">
    <property type="component" value="Unassembled WGS sequence"/>
</dbReference>
<reference evidence="1" key="1">
    <citation type="submission" date="2023-09" db="EMBL/GenBank/DDBJ databases">
        <title>Paucibacter sp. APW11 Genome sequencing and assembly.</title>
        <authorList>
            <person name="Kim I."/>
        </authorList>
    </citation>
    <scope>NUCLEOTIDE SEQUENCE</scope>
    <source>
        <strain evidence="1">APW11</strain>
    </source>
</reference>
<sequence>MKFIVHLTTGEEVVCDGPTPACKTTYYGGPPPETGRWHVDVPAFEAFCATHLANVGFGTSIEAYHFGLEIADIEGWGESLKARSDYCSYRPKMKALVSVGQIDWLAIKDQSLRDQMAALWTALLSSIHRVERMKRKPRDFDAAAFGDAVLLLMKSSHPEWFQIDVE</sequence>
<organism evidence="1 2">
    <name type="scientific">Roseateles aquae</name>
    <dbReference type="NCBI Taxonomy" id="3077235"/>
    <lineage>
        <taxon>Bacteria</taxon>
        <taxon>Pseudomonadati</taxon>
        <taxon>Pseudomonadota</taxon>
        <taxon>Betaproteobacteria</taxon>
        <taxon>Burkholderiales</taxon>
        <taxon>Sphaerotilaceae</taxon>
        <taxon>Roseateles</taxon>
    </lineage>
</organism>
<gene>
    <name evidence="1" type="ORF">RQP53_15250</name>
</gene>
<dbReference type="EMBL" id="JAVXZY010000006">
    <property type="protein sequence ID" value="MDT9000630.1"/>
    <property type="molecule type" value="Genomic_DNA"/>
</dbReference>
<accession>A0ABU3PDE6</accession>
<evidence type="ECO:0000313" key="1">
    <source>
        <dbReference type="EMBL" id="MDT9000630.1"/>
    </source>
</evidence>
<protein>
    <submittedName>
        <fullName evidence="1">Uncharacterized protein</fullName>
    </submittedName>
</protein>
<evidence type="ECO:0000313" key="2">
    <source>
        <dbReference type="Proteomes" id="UP001246372"/>
    </source>
</evidence>
<keyword evidence="2" id="KW-1185">Reference proteome</keyword>
<dbReference type="RefSeq" id="WP_315651386.1">
    <property type="nucleotide sequence ID" value="NZ_JAVXZY010000006.1"/>
</dbReference>
<proteinExistence type="predicted"/>
<comment type="caution">
    <text evidence="1">The sequence shown here is derived from an EMBL/GenBank/DDBJ whole genome shotgun (WGS) entry which is preliminary data.</text>
</comment>